<protein>
    <recommendedName>
        <fullName evidence="4">F-box domain-containing protein</fullName>
    </recommendedName>
</protein>
<name>A0A2J6RMD3_HYAVF</name>
<evidence type="ECO:0000256" key="1">
    <source>
        <dbReference type="SAM" id="Phobius"/>
    </source>
</evidence>
<evidence type="ECO:0000313" key="2">
    <source>
        <dbReference type="EMBL" id="PMD39670.1"/>
    </source>
</evidence>
<evidence type="ECO:0008006" key="4">
    <source>
        <dbReference type="Google" id="ProtNLM"/>
    </source>
</evidence>
<keyword evidence="3" id="KW-1185">Reference proteome</keyword>
<reference evidence="2 3" key="1">
    <citation type="submission" date="2016-04" db="EMBL/GenBank/DDBJ databases">
        <title>A degradative enzymes factory behind the ericoid mycorrhizal symbiosis.</title>
        <authorList>
            <consortium name="DOE Joint Genome Institute"/>
            <person name="Martino E."/>
            <person name="Morin E."/>
            <person name="Grelet G."/>
            <person name="Kuo A."/>
            <person name="Kohler A."/>
            <person name="Daghino S."/>
            <person name="Barry K."/>
            <person name="Choi C."/>
            <person name="Cichocki N."/>
            <person name="Clum A."/>
            <person name="Copeland A."/>
            <person name="Hainaut M."/>
            <person name="Haridas S."/>
            <person name="Labutti K."/>
            <person name="Lindquist E."/>
            <person name="Lipzen A."/>
            <person name="Khouja H.-R."/>
            <person name="Murat C."/>
            <person name="Ohm R."/>
            <person name="Olson A."/>
            <person name="Spatafora J."/>
            <person name="Veneault-Fourrey C."/>
            <person name="Henrissat B."/>
            <person name="Grigoriev I."/>
            <person name="Martin F."/>
            <person name="Perotto S."/>
        </authorList>
    </citation>
    <scope>NUCLEOTIDE SEQUENCE [LARGE SCALE GENOMIC DNA]</scope>
    <source>
        <strain evidence="2 3">F</strain>
    </source>
</reference>
<organism evidence="2 3">
    <name type="scientific">Hyaloscypha variabilis (strain UAMH 11265 / GT02V1 / F)</name>
    <name type="common">Meliniomyces variabilis</name>
    <dbReference type="NCBI Taxonomy" id="1149755"/>
    <lineage>
        <taxon>Eukaryota</taxon>
        <taxon>Fungi</taxon>
        <taxon>Dikarya</taxon>
        <taxon>Ascomycota</taxon>
        <taxon>Pezizomycotina</taxon>
        <taxon>Leotiomycetes</taxon>
        <taxon>Helotiales</taxon>
        <taxon>Hyaloscyphaceae</taxon>
        <taxon>Hyaloscypha</taxon>
        <taxon>Hyaloscypha variabilis</taxon>
    </lineage>
</organism>
<keyword evidence="1" id="KW-0472">Membrane</keyword>
<gene>
    <name evidence="2" type="ORF">L207DRAFT_429028</name>
</gene>
<dbReference type="EMBL" id="KZ613946">
    <property type="protein sequence ID" value="PMD39670.1"/>
    <property type="molecule type" value="Genomic_DNA"/>
</dbReference>
<dbReference type="AlphaFoldDB" id="A0A2J6RMD3"/>
<evidence type="ECO:0000313" key="3">
    <source>
        <dbReference type="Proteomes" id="UP000235786"/>
    </source>
</evidence>
<keyword evidence="1" id="KW-1133">Transmembrane helix</keyword>
<proteinExistence type="predicted"/>
<dbReference type="OrthoDB" id="3766406at2759"/>
<dbReference type="STRING" id="1149755.A0A2J6RMD3"/>
<accession>A0A2J6RMD3</accession>
<keyword evidence="1" id="KW-0812">Transmembrane</keyword>
<feature type="transmembrane region" description="Helical" evidence="1">
    <location>
        <begin position="210"/>
        <end position="231"/>
    </location>
</feature>
<dbReference type="Proteomes" id="UP000235786">
    <property type="component" value="Unassembled WGS sequence"/>
</dbReference>
<sequence length="246" mass="27271">MPARLTADHVEISTSRPRTVLDLPPEIILYIANFLPTTSTALFALCNKTSASQLRSSHNAADKDCACMGVHQCASCPVEYQIDIVDLGKKGTAFCTTKWLSFGAGNSTTDSKWSGHTRQLEYCCPHDLPLGSIRSSYESQEGPSLEDITAENKKRLSSCLRVVRNRVYTSPNGYDWKLVGQHIWYFRPLGGTNTIAAALSRWHASNSRTIVQILEVLFLILVLAVWVVAVVRAREMYRNIVGHSGL</sequence>